<reference evidence="2 3" key="1">
    <citation type="journal article" date="2020" name="Nat. Commun.">
        <title>Genome of Tripterygium wilfordii and identification of cytochrome P450 involved in triptolide biosynthesis.</title>
        <authorList>
            <person name="Tu L."/>
            <person name="Su P."/>
            <person name="Zhang Z."/>
            <person name="Gao L."/>
            <person name="Wang J."/>
            <person name="Hu T."/>
            <person name="Zhou J."/>
            <person name="Zhang Y."/>
            <person name="Zhao Y."/>
            <person name="Liu Y."/>
            <person name="Song Y."/>
            <person name="Tong Y."/>
            <person name="Lu Y."/>
            <person name="Yang J."/>
            <person name="Xu C."/>
            <person name="Jia M."/>
            <person name="Peters R.J."/>
            <person name="Huang L."/>
            <person name="Gao W."/>
        </authorList>
    </citation>
    <scope>NUCLEOTIDE SEQUENCE [LARGE SCALE GENOMIC DNA]</scope>
    <source>
        <strain evidence="3">cv. XIE 37</strain>
        <tissue evidence="2">Leaf</tissue>
    </source>
</reference>
<keyword evidence="1" id="KW-0732">Signal</keyword>
<proteinExistence type="predicted"/>
<gene>
    <name evidence="2" type="ORF">HS088_TW07G01197</name>
</gene>
<dbReference type="InParanoid" id="A0A7J7DGU8"/>
<dbReference type="Proteomes" id="UP000593562">
    <property type="component" value="Unassembled WGS sequence"/>
</dbReference>
<dbReference type="AlphaFoldDB" id="A0A7J7DGU8"/>
<protein>
    <submittedName>
        <fullName evidence="2">Cysteine proteinase RD21a-like</fullName>
    </submittedName>
</protein>
<sequence length="83" mass="9185">MAFLKSVALFLFFVFLGFSSALDMSIIDYDVKHGIGVAGGRNEAQMRRIYESWLVLHRPFYLAALSISIHHPNVSLGIGIGSN</sequence>
<keyword evidence="3" id="KW-1185">Reference proteome</keyword>
<feature type="chain" id="PRO_5029821117" evidence="1">
    <location>
        <begin position="22"/>
        <end position="83"/>
    </location>
</feature>
<comment type="caution">
    <text evidence="2">The sequence shown here is derived from an EMBL/GenBank/DDBJ whole genome shotgun (WGS) entry which is preliminary data.</text>
</comment>
<organism evidence="2 3">
    <name type="scientific">Tripterygium wilfordii</name>
    <name type="common">Thunder God vine</name>
    <dbReference type="NCBI Taxonomy" id="458696"/>
    <lineage>
        <taxon>Eukaryota</taxon>
        <taxon>Viridiplantae</taxon>
        <taxon>Streptophyta</taxon>
        <taxon>Embryophyta</taxon>
        <taxon>Tracheophyta</taxon>
        <taxon>Spermatophyta</taxon>
        <taxon>Magnoliopsida</taxon>
        <taxon>eudicotyledons</taxon>
        <taxon>Gunneridae</taxon>
        <taxon>Pentapetalae</taxon>
        <taxon>rosids</taxon>
        <taxon>fabids</taxon>
        <taxon>Celastrales</taxon>
        <taxon>Celastraceae</taxon>
        <taxon>Tripterygium</taxon>
    </lineage>
</organism>
<name>A0A7J7DGU8_TRIWF</name>
<dbReference type="EMBL" id="JAAARO010000007">
    <property type="protein sequence ID" value="KAF5745605.1"/>
    <property type="molecule type" value="Genomic_DNA"/>
</dbReference>
<evidence type="ECO:0000313" key="2">
    <source>
        <dbReference type="EMBL" id="KAF5745605.1"/>
    </source>
</evidence>
<evidence type="ECO:0000313" key="3">
    <source>
        <dbReference type="Proteomes" id="UP000593562"/>
    </source>
</evidence>
<accession>A0A7J7DGU8</accession>
<evidence type="ECO:0000256" key="1">
    <source>
        <dbReference type="SAM" id="SignalP"/>
    </source>
</evidence>
<feature type="signal peptide" evidence="1">
    <location>
        <begin position="1"/>
        <end position="21"/>
    </location>
</feature>